<dbReference type="Proteomes" id="UP001341840">
    <property type="component" value="Unassembled WGS sequence"/>
</dbReference>
<reference evidence="2 3" key="1">
    <citation type="journal article" date="2023" name="Plants (Basel)">
        <title>Bridging the Gap: Combining Genomics and Transcriptomics Approaches to Understand Stylosanthes scabra, an Orphan Legume from the Brazilian Caatinga.</title>
        <authorList>
            <person name="Ferreira-Neto J.R.C."/>
            <person name="da Silva M.D."/>
            <person name="Binneck E."/>
            <person name="de Melo N.F."/>
            <person name="da Silva R.H."/>
            <person name="de Melo A.L.T.M."/>
            <person name="Pandolfi V."/>
            <person name="Bustamante F.O."/>
            <person name="Brasileiro-Vidal A.C."/>
            <person name="Benko-Iseppon A.M."/>
        </authorList>
    </citation>
    <scope>NUCLEOTIDE SEQUENCE [LARGE SCALE GENOMIC DNA]</scope>
    <source>
        <tissue evidence="2">Leaves</tissue>
    </source>
</reference>
<name>A0ABU6XID7_9FABA</name>
<proteinExistence type="predicted"/>
<evidence type="ECO:0000256" key="1">
    <source>
        <dbReference type="SAM" id="MobiDB-lite"/>
    </source>
</evidence>
<feature type="non-terminal residue" evidence="2">
    <location>
        <position position="94"/>
    </location>
</feature>
<organism evidence="2 3">
    <name type="scientific">Stylosanthes scabra</name>
    <dbReference type="NCBI Taxonomy" id="79078"/>
    <lineage>
        <taxon>Eukaryota</taxon>
        <taxon>Viridiplantae</taxon>
        <taxon>Streptophyta</taxon>
        <taxon>Embryophyta</taxon>
        <taxon>Tracheophyta</taxon>
        <taxon>Spermatophyta</taxon>
        <taxon>Magnoliopsida</taxon>
        <taxon>eudicotyledons</taxon>
        <taxon>Gunneridae</taxon>
        <taxon>Pentapetalae</taxon>
        <taxon>rosids</taxon>
        <taxon>fabids</taxon>
        <taxon>Fabales</taxon>
        <taxon>Fabaceae</taxon>
        <taxon>Papilionoideae</taxon>
        <taxon>50 kb inversion clade</taxon>
        <taxon>dalbergioids sensu lato</taxon>
        <taxon>Dalbergieae</taxon>
        <taxon>Pterocarpus clade</taxon>
        <taxon>Stylosanthes</taxon>
    </lineage>
</organism>
<dbReference type="EMBL" id="JASCZI010211899">
    <property type="protein sequence ID" value="MED6197427.1"/>
    <property type="molecule type" value="Genomic_DNA"/>
</dbReference>
<evidence type="ECO:0000313" key="2">
    <source>
        <dbReference type="EMBL" id="MED6197427.1"/>
    </source>
</evidence>
<evidence type="ECO:0000313" key="3">
    <source>
        <dbReference type="Proteomes" id="UP001341840"/>
    </source>
</evidence>
<keyword evidence="3" id="KW-1185">Reference proteome</keyword>
<accession>A0ABU6XID7</accession>
<gene>
    <name evidence="2" type="ORF">PIB30_056406</name>
</gene>
<sequence length="94" mass="10611">MDVCAANYDRKILAGFVVSMSTNDERRHRGSTRNATQILTQFDGDELTVAVPNRVKETSSSTSESNEEHKERSFLLSIEEDPTTPRGEFEDDDE</sequence>
<comment type="caution">
    <text evidence="2">The sequence shown here is derived from an EMBL/GenBank/DDBJ whole genome shotgun (WGS) entry which is preliminary data.</text>
</comment>
<feature type="region of interest" description="Disordered" evidence="1">
    <location>
        <begin position="54"/>
        <end position="94"/>
    </location>
</feature>
<protein>
    <submittedName>
        <fullName evidence="2">Uncharacterized protein</fullName>
    </submittedName>
</protein>